<proteinExistence type="predicted"/>
<dbReference type="EMBL" id="KV454211">
    <property type="protein sequence ID" value="ODQ59112.1"/>
    <property type="molecule type" value="Genomic_DNA"/>
</dbReference>
<feature type="transmembrane region" description="Helical" evidence="1">
    <location>
        <begin position="106"/>
        <end position="126"/>
    </location>
</feature>
<reference evidence="2 3" key="1">
    <citation type="journal article" date="2016" name="Proc. Natl. Acad. Sci. U.S.A.">
        <title>Comparative genomics of biotechnologically important yeasts.</title>
        <authorList>
            <person name="Riley R."/>
            <person name="Haridas S."/>
            <person name="Wolfe K.H."/>
            <person name="Lopes M.R."/>
            <person name="Hittinger C.T."/>
            <person name="Goeker M."/>
            <person name="Salamov A.A."/>
            <person name="Wisecaver J.H."/>
            <person name="Long T.M."/>
            <person name="Calvey C.H."/>
            <person name="Aerts A.L."/>
            <person name="Barry K.W."/>
            <person name="Choi C."/>
            <person name="Clum A."/>
            <person name="Coughlan A.Y."/>
            <person name="Deshpande S."/>
            <person name="Douglass A.P."/>
            <person name="Hanson S.J."/>
            <person name="Klenk H.-P."/>
            <person name="LaButti K.M."/>
            <person name="Lapidus A."/>
            <person name="Lindquist E.A."/>
            <person name="Lipzen A.M."/>
            <person name="Meier-Kolthoff J.P."/>
            <person name="Ohm R.A."/>
            <person name="Otillar R.P."/>
            <person name="Pangilinan J.L."/>
            <person name="Peng Y."/>
            <person name="Rokas A."/>
            <person name="Rosa C.A."/>
            <person name="Scheuner C."/>
            <person name="Sibirny A.A."/>
            <person name="Slot J.C."/>
            <person name="Stielow J.B."/>
            <person name="Sun H."/>
            <person name="Kurtzman C.P."/>
            <person name="Blackwell M."/>
            <person name="Grigoriev I.V."/>
            <person name="Jeffries T.W."/>
        </authorList>
    </citation>
    <scope>NUCLEOTIDE SEQUENCE [LARGE SCALE GENOMIC DNA]</scope>
    <source>
        <strain evidence="3">ATCC 58044 / CBS 1984 / NCYC 433 / NRRL Y-366-8</strain>
    </source>
</reference>
<dbReference type="OrthoDB" id="4074030at2759"/>
<accession>A0A1E3P2J1</accession>
<protein>
    <submittedName>
        <fullName evidence="2">Uncharacterized protein</fullName>
    </submittedName>
</protein>
<sequence>MPRLRKSIQKINQLDSDFPIDEDEQEELLELLKTDNIQTNKLFINIFTIIYLIPIPLFIHLKYFRTSSTISFLSIVSLVLSLIKIRYLHVINFANFESSIVQWLSILYKPLVFNVLNLIISSIVLMVRYEQGVGDLNLLYFIPFLASVSSILLMYWILELDNGITSLSKLKYKYKSA</sequence>
<keyword evidence="1" id="KW-0812">Transmembrane</keyword>
<dbReference type="GeneID" id="30203020"/>
<evidence type="ECO:0000313" key="2">
    <source>
        <dbReference type="EMBL" id="ODQ59112.1"/>
    </source>
</evidence>
<keyword evidence="3" id="KW-1185">Reference proteome</keyword>
<name>A0A1E3P2J1_WICAA</name>
<dbReference type="AlphaFoldDB" id="A0A1E3P2J1"/>
<organism evidence="2 3">
    <name type="scientific">Wickerhamomyces anomalus (strain ATCC 58044 / CBS 1984 / NCYC 433 / NRRL Y-366-8)</name>
    <name type="common">Yeast</name>
    <name type="synonym">Hansenula anomala</name>
    <dbReference type="NCBI Taxonomy" id="683960"/>
    <lineage>
        <taxon>Eukaryota</taxon>
        <taxon>Fungi</taxon>
        <taxon>Dikarya</taxon>
        <taxon>Ascomycota</taxon>
        <taxon>Saccharomycotina</taxon>
        <taxon>Saccharomycetes</taxon>
        <taxon>Phaffomycetales</taxon>
        <taxon>Wickerhamomycetaceae</taxon>
        <taxon>Wickerhamomyces</taxon>
    </lineage>
</organism>
<dbReference type="Proteomes" id="UP000094112">
    <property type="component" value="Unassembled WGS sequence"/>
</dbReference>
<keyword evidence="1" id="KW-1133">Transmembrane helix</keyword>
<gene>
    <name evidence="2" type="ORF">WICANDRAFT_84758</name>
</gene>
<feature type="transmembrane region" description="Helical" evidence="1">
    <location>
        <begin position="138"/>
        <end position="158"/>
    </location>
</feature>
<feature type="transmembrane region" description="Helical" evidence="1">
    <location>
        <begin position="67"/>
        <end position="85"/>
    </location>
</feature>
<evidence type="ECO:0000313" key="3">
    <source>
        <dbReference type="Proteomes" id="UP000094112"/>
    </source>
</evidence>
<dbReference type="RefSeq" id="XP_019038319.1">
    <property type="nucleotide sequence ID" value="XM_019185774.1"/>
</dbReference>
<feature type="transmembrane region" description="Helical" evidence="1">
    <location>
        <begin position="42"/>
        <end position="61"/>
    </location>
</feature>
<keyword evidence="1" id="KW-0472">Membrane</keyword>
<evidence type="ECO:0000256" key="1">
    <source>
        <dbReference type="SAM" id="Phobius"/>
    </source>
</evidence>